<gene>
    <name evidence="2" type="ORF">SAMN04488000_107107</name>
</gene>
<feature type="domain" description="NmrA-like" evidence="1">
    <location>
        <begin position="2"/>
        <end position="253"/>
    </location>
</feature>
<name>A0A1H9MM38_9PSEU</name>
<dbReference type="Gene3D" id="3.90.25.10">
    <property type="entry name" value="UDP-galactose 4-epimerase, domain 1"/>
    <property type="match status" value="1"/>
</dbReference>
<dbReference type="InterPro" id="IPR008030">
    <property type="entry name" value="NmrA-like"/>
</dbReference>
<dbReference type="InterPro" id="IPR052718">
    <property type="entry name" value="NmrA-type_oxidoreductase"/>
</dbReference>
<dbReference type="EMBL" id="FOFV01000007">
    <property type="protein sequence ID" value="SER24688.1"/>
    <property type="molecule type" value="Genomic_DNA"/>
</dbReference>
<dbReference type="Proteomes" id="UP000199503">
    <property type="component" value="Unassembled WGS sequence"/>
</dbReference>
<dbReference type="Pfam" id="PF05368">
    <property type="entry name" value="NmrA"/>
    <property type="match status" value="1"/>
</dbReference>
<sequence length="288" mass="30213">MIIVSGATGQLGAQVVERLLERVPASRVGVSVRDVDKAAALAGRGVRVRRGDFADPGSLAGTFEGAAQVLLVSTNDTRSTAVERHVNAIEAARAAGVERIFYTSHQGAASDSLFLPMPDHAATERCLEESGVPFTSLRNGFYASTVPLLLGRALTTGELVAPADGPVSWTAHADLAEAAAILLAGEESFDGPTPPLTAREALDLGDVAVLLGEITGRTVRRVVVDDEEWAAALVGNGVPRDRADLLVGMFRASRRGEFATTGEELEKLLGRPVTPLREVLEEAVGGRS</sequence>
<keyword evidence="3" id="KW-1185">Reference proteome</keyword>
<evidence type="ECO:0000313" key="3">
    <source>
        <dbReference type="Proteomes" id="UP000199503"/>
    </source>
</evidence>
<evidence type="ECO:0000313" key="2">
    <source>
        <dbReference type="EMBL" id="SER24688.1"/>
    </source>
</evidence>
<dbReference type="RefSeq" id="WP_089918284.1">
    <property type="nucleotide sequence ID" value="NZ_FOFV01000007.1"/>
</dbReference>
<dbReference type="PANTHER" id="PTHR47129:SF1">
    <property type="entry name" value="NMRA-LIKE DOMAIN-CONTAINING PROTEIN"/>
    <property type="match status" value="1"/>
</dbReference>
<dbReference type="InterPro" id="IPR036291">
    <property type="entry name" value="NAD(P)-bd_dom_sf"/>
</dbReference>
<evidence type="ECO:0000259" key="1">
    <source>
        <dbReference type="Pfam" id="PF05368"/>
    </source>
</evidence>
<dbReference type="Gene3D" id="3.40.50.720">
    <property type="entry name" value="NAD(P)-binding Rossmann-like Domain"/>
    <property type="match status" value="1"/>
</dbReference>
<accession>A0A1H9MM38</accession>
<protein>
    <submittedName>
        <fullName evidence="2">Uncharacterized conserved protein YbjT, contains NAD(P)-binding and DUF2867 domains</fullName>
    </submittedName>
</protein>
<dbReference type="AlphaFoldDB" id="A0A1H9MM38"/>
<reference evidence="3" key="1">
    <citation type="submission" date="2016-10" db="EMBL/GenBank/DDBJ databases">
        <authorList>
            <person name="Varghese N."/>
            <person name="Submissions S."/>
        </authorList>
    </citation>
    <scope>NUCLEOTIDE SEQUENCE [LARGE SCALE GENOMIC DNA]</scope>
    <source>
        <strain evidence="3">DSM 44437</strain>
    </source>
</reference>
<dbReference type="SUPFAM" id="SSF51735">
    <property type="entry name" value="NAD(P)-binding Rossmann-fold domains"/>
    <property type="match status" value="1"/>
</dbReference>
<dbReference type="STRING" id="65499.SAMN04488000_107107"/>
<proteinExistence type="predicted"/>
<dbReference type="PANTHER" id="PTHR47129">
    <property type="entry name" value="QUINONE OXIDOREDUCTASE 2"/>
    <property type="match status" value="1"/>
</dbReference>
<organism evidence="2 3">
    <name type="scientific">Lentzea albida</name>
    <dbReference type="NCBI Taxonomy" id="65499"/>
    <lineage>
        <taxon>Bacteria</taxon>
        <taxon>Bacillati</taxon>
        <taxon>Actinomycetota</taxon>
        <taxon>Actinomycetes</taxon>
        <taxon>Pseudonocardiales</taxon>
        <taxon>Pseudonocardiaceae</taxon>
        <taxon>Lentzea</taxon>
    </lineage>
</organism>
<dbReference type="OrthoDB" id="5510591at2"/>